<gene>
    <name evidence="1" type="ORF">MaMVDC_51</name>
</gene>
<dbReference type="Proteomes" id="UP000028567">
    <property type="component" value="Segment"/>
</dbReference>
<evidence type="ECO:0000313" key="1">
    <source>
        <dbReference type="EMBL" id="AGR48616.1"/>
    </source>
</evidence>
<evidence type="ECO:0000313" key="2">
    <source>
        <dbReference type="Proteomes" id="UP000028567"/>
    </source>
</evidence>
<protein>
    <submittedName>
        <fullName evidence="1">Uncharacterized protein</fullName>
    </submittedName>
</protein>
<keyword evidence="2" id="KW-1185">Reference proteome</keyword>
<dbReference type="EMBL" id="KF356199">
    <property type="protein sequence ID" value="AGR48616.1"/>
    <property type="molecule type" value="Genomic_DNA"/>
</dbReference>
<proteinExistence type="predicted"/>
<organism evidence="1 2">
    <name type="scientific">Microcystis phage MaMV-DC</name>
    <dbReference type="NCBI Taxonomy" id="1357715"/>
    <lineage>
        <taxon>Viruses</taxon>
        <taxon>Duplodnaviria</taxon>
        <taxon>Heunggongvirae</taxon>
        <taxon>Uroviricota</taxon>
        <taxon>Caudoviricetes</taxon>
        <taxon>Fukuivirus</taxon>
        <taxon>Fukuivirus MVDC</taxon>
    </lineage>
</organism>
<dbReference type="GeneID" id="26643229"/>
<dbReference type="RefSeq" id="YP_009217735.1">
    <property type="nucleotide sequence ID" value="NC_029002.1"/>
</dbReference>
<sequence length="68" mass="8161">MEQPMNNESNELDYAKERLDTPGRLSITVKGRSYYYYPARKRWRARGSNKEYNSHSIDHLVKFLSKYT</sequence>
<reference evidence="1 2" key="1">
    <citation type="submission" date="2013-07" db="EMBL/GenBank/DDBJ databases">
        <title>Sequencing and analysis of the complete genome of Microcystis aeruginosa phage MaMV-DC.</title>
        <authorList>
            <person name="Ou T."/>
            <person name="Li S.H."/>
            <person name="Zhang Q.Y."/>
        </authorList>
    </citation>
    <scope>NUCLEOTIDE SEQUENCE [LARGE SCALE GENOMIC DNA]</scope>
</reference>
<name>A0A075BS05_9CAUD</name>
<dbReference type="KEGG" id="vg:26643229"/>
<accession>A0A075BS05</accession>